<keyword evidence="3" id="KW-1185">Reference proteome</keyword>
<evidence type="ECO:0000313" key="2">
    <source>
        <dbReference type="EMBL" id="TCO86320.1"/>
    </source>
</evidence>
<feature type="transmembrane region" description="Helical" evidence="1">
    <location>
        <begin position="21"/>
        <end position="43"/>
    </location>
</feature>
<evidence type="ECO:0000313" key="3">
    <source>
        <dbReference type="Proteomes" id="UP000295711"/>
    </source>
</evidence>
<evidence type="ECO:0000256" key="1">
    <source>
        <dbReference type="SAM" id="Phobius"/>
    </source>
</evidence>
<organism evidence="2 3">
    <name type="scientific">Frisingicoccus caecimuris</name>
    <dbReference type="NCBI Taxonomy" id="1796636"/>
    <lineage>
        <taxon>Bacteria</taxon>
        <taxon>Bacillati</taxon>
        <taxon>Bacillota</taxon>
        <taxon>Clostridia</taxon>
        <taxon>Lachnospirales</taxon>
        <taxon>Lachnospiraceae</taxon>
        <taxon>Frisingicoccus</taxon>
    </lineage>
</organism>
<dbReference type="Proteomes" id="UP000295711">
    <property type="component" value="Unassembled WGS sequence"/>
</dbReference>
<comment type="caution">
    <text evidence="2">The sequence shown here is derived from an EMBL/GenBank/DDBJ whole genome shotgun (WGS) entry which is preliminary data.</text>
</comment>
<keyword evidence="1" id="KW-0812">Transmembrane</keyword>
<dbReference type="OrthoDB" id="9783125at2"/>
<dbReference type="AlphaFoldDB" id="A0A4R2LG90"/>
<dbReference type="EMBL" id="SLXA01000001">
    <property type="protein sequence ID" value="TCO86320.1"/>
    <property type="molecule type" value="Genomic_DNA"/>
</dbReference>
<sequence length="193" mass="21560">MGETKLVKGNYGYIDDWKRTKLITIILWAVFIVAMILIPMVILDTKYNAFTVAAIVMVLPAARQAVQYISMAGFHSGSREEYEKIASYVEGKSWMVLAADMVLASESGHMVFNMIVICNGNIYGYAPKQKKSREAIEAYLTNLLMETDVTHKKPVVHENFDEFEEMIMMLSANEPSAPMEAGSIFAGLKANCI</sequence>
<proteinExistence type="predicted"/>
<dbReference type="RefSeq" id="WP_132087252.1">
    <property type="nucleotide sequence ID" value="NZ_JANKAQ010000005.1"/>
</dbReference>
<protein>
    <submittedName>
        <fullName evidence="2">Uncharacterized protein</fullName>
    </submittedName>
</protein>
<gene>
    <name evidence="2" type="ORF">EV212_101100</name>
</gene>
<keyword evidence="1" id="KW-0472">Membrane</keyword>
<keyword evidence="1" id="KW-1133">Transmembrane helix</keyword>
<reference evidence="2 3" key="1">
    <citation type="submission" date="2019-03" db="EMBL/GenBank/DDBJ databases">
        <title>Genomic Encyclopedia of Type Strains, Phase IV (KMG-IV): sequencing the most valuable type-strain genomes for metagenomic binning, comparative biology and taxonomic classification.</title>
        <authorList>
            <person name="Goeker M."/>
        </authorList>
    </citation>
    <scope>NUCLEOTIDE SEQUENCE [LARGE SCALE GENOMIC DNA]</scope>
    <source>
        <strain evidence="2 3">DSM 28559</strain>
    </source>
</reference>
<accession>A0A4R2LG90</accession>
<name>A0A4R2LG90_9FIRM</name>